<organism evidence="1 2">
    <name type="scientific">Prosthecobacter fusiformis</name>
    <dbReference type="NCBI Taxonomy" id="48464"/>
    <lineage>
        <taxon>Bacteria</taxon>
        <taxon>Pseudomonadati</taxon>
        <taxon>Verrucomicrobiota</taxon>
        <taxon>Verrucomicrobiia</taxon>
        <taxon>Verrucomicrobiales</taxon>
        <taxon>Verrucomicrobiaceae</taxon>
        <taxon>Prosthecobacter</taxon>
    </lineage>
</organism>
<comment type="caution">
    <text evidence="1">The sequence shown here is derived from an EMBL/GenBank/DDBJ whole genome shotgun (WGS) entry which is preliminary data.</text>
</comment>
<sequence>MFEPDQCFMTGLKRNQGLWRDSSRQKIDGFVISIIHVQNLDKFRRWVNFGYEQ</sequence>
<dbReference type="AlphaFoldDB" id="A0A4R7SS89"/>
<reference evidence="1 2" key="1">
    <citation type="submission" date="2019-03" db="EMBL/GenBank/DDBJ databases">
        <title>Genomic Encyclopedia of Archaeal and Bacterial Type Strains, Phase II (KMG-II): from individual species to whole genera.</title>
        <authorList>
            <person name="Goeker M."/>
        </authorList>
    </citation>
    <scope>NUCLEOTIDE SEQUENCE [LARGE SCALE GENOMIC DNA]</scope>
    <source>
        <strain evidence="1 2">ATCC 25309</strain>
    </source>
</reference>
<evidence type="ECO:0000313" key="2">
    <source>
        <dbReference type="Proteomes" id="UP000295662"/>
    </source>
</evidence>
<name>A0A4R7SS89_9BACT</name>
<evidence type="ECO:0000313" key="1">
    <source>
        <dbReference type="EMBL" id="TDU81057.1"/>
    </source>
</evidence>
<keyword evidence="2" id="KW-1185">Reference proteome</keyword>
<dbReference type="Proteomes" id="UP000295662">
    <property type="component" value="Unassembled WGS sequence"/>
</dbReference>
<dbReference type="EMBL" id="SOCA01000001">
    <property type="protein sequence ID" value="TDU81057.1"/>
    <property type="molecule type" value="Genomic_DNA"/>
</dbReference>
<proteinExistence type="predicted"/>
<protein>
    <submittedName>
        <fullName evidence="1">Uncharacterized protein</fullName>
    </submittedName>
</protein>
<gene>
    <name evidence="1" type="ORF">EI77_00359</name>
</gene>
<accession>A0A4R7SS89</accession>